<dbReference type="STRING" id="307507.A0A2V0PH49"/>
<protein>
    <submittedName>
        <fullName evidence="3">Uncharacterized protein</fullName>
    </submittedName>
</protein>
<organism evidence="3 4">
    <name type="scientific">Raphidocelis subcapitata</name>
    <dbReference type="NCBI Taxonomy" id="307507"/>
    <lineage>
        <taxon>Eukaryota</taxon>
        <taxon>Viridiplantae</taxon>
        <taxon>Chlorophyta</taxon>
        <taxon>core chlorophytes</taxon>
        <taxon>Chlorophyceae</taxon>
        <taxon>CS clade</taxon>
        <taxon>Sphaeropleales</taxon>
        <taxon>Selenastraceae</taxon>
        <taxon>Raphidocelis</taxon>
    </lineage>
</organism>
<feature type="region of interest" description="Disordered" evidence="1">
    <location>
        <begin position="635"/>
        <end position="670"/>
    </location>
</feature>
<proteinExistence type="predicted"/>
<sequence length="1259" mass="130133">MAPSRATLAWAVLAAAAAVSVQQASAAISLRMPVIPWYSVLRGGYVDLITRQPVTTQMALANAGPVAPGNPGAFQAQTGLFNPAPRPTSRTIFPLTLPSLAFWEKCFKETDPLSALVTKCNYQDTFTTCTMLANMGYLPKGVQSFEAKMLTGSFALPTGCASASLGVSYDKLFRLTFNSPQVPVLAVISKDPIGSMVSYFGTGTTQGRVKHRLAHKVEFCYAPTISEITVTKTAIYSTGMQPGTAAWAFAKSVELPQPYANNRAVMFNGDSVDATWTLMAQKSGADVSYQGVVTGTISINNPTPAVITVNSIIDQVTGGPAATVVCPVGVPFTVPACSFATCQYTSYYPYAPPPGSYTTAAQVQFQVLGSAGYPSMAQGASVFNVGVIGAPGLAVSTATIPVGAAMISDPQAPQGQYMFSGPGQQSFATSVTCGGMQASGAMSNSAVMTASTGQQIMQSATIQKQCYDLSVTVVPRPAPFVGRWGWAVTKTGNPGTLRLKPNLKNAASADKPIGFGKLFSKDAGGSTTGDVIYTVTYTRNPPAGFTAGAPAFEASGEVIVQNPAPINARLQSVLVTIANPNGAPYTTEAVCPMLTIPASQRVSCAWRANPTFNPVGQSVRGIARYINLRNGEAGGQTTDFTSAPASISGGAGTGPQPDGDDEGDGTGRGRALLQTWGGAAHRTSVGLPDELAAEPAVATTLYDAEGNALVVPNSVVNGTGVIVSGSGLESGGAPVMAMAQGVPLELPPYLRRGGLYVNEAGPGAGAGAESLQGLQDECVDIADTFVTGDNAVEGQLISGTMPSGRICGTTTFTYTMRYGPYDDCQDRRSVNAATFQTVDTSTRGSSQSDVTIDLDTCANPAELKITPGPVSTTAQGGYTWQVSKRADVKELVIGQDATAVVTYTVDYKRVGNKAASAFAAEVTVENPTPYPIGLEGSTYTATTMCEGAAKTTSGAITCEGEAVPPQGSIKCKVSAAAPCVGHGAYTVVLTAAGGFSITSPPAPFVFDTKQLEAKASLGECADVRDSFELGEGRVGGAVVSGTRPNGRLCGSKTFTYGVRYGPFSDCAAKLMAVNTASLTPSSGAGSTSTTTSLPISVVGCDLYAPAKTADADCVKPPHWWSKCDLHGDDKCASGWALLPGGKGKGTLFFPKPNERSARNYTAMLLTPPHEVVLNEARSVYQEAAKQFVAAQLNFLSGARLPTMELQETFDALSSFLSTSSEGTTADEQTVGAIAAQADLLGAYNNGTLPGVFKAPPTCL</sequence>
<reference evidence="3 4" key="1">
    <citation type="journal article" date="2018" name="Sci. Rep.">
        <title>Raphidocelis subcapitata (=Pseudokirchneriella subcapitata) provides an insight into genome evolution and environmental adaptations in the Sphaeropleales.</title>
        <authorList>
            <person name="Suzuki S."/>
            <person name="Yamaguchi H."/>
            <person name="Nakajima N."/>
            <person name="Kawachi M."/>
        </authorList>
    </citation>
    <scope>NUCLEOTIDE SEQUENCE [LARGE SCALE GENOMIC DNA]</scope>
    <source>
        <strain evidence="3 4">NIES-35</strain>
    </source>
</reference>
<evidence type="ECO:0000256" key="1">
    <source>
        <dbReference type="SAM" id="MobiDB-lite"/>
    </source>
</evidence>
<evidence type="ECO:0000313" key="4">
    <source>
        <dbReference type="Proteomes" id="UP000247498"/>
    </source>
</evidence>
<dbReference type="AlphaFoldDB" id="A0A2V0PH49"/>
<name>A0A2V0PH49_9CHLO</name>
<feature type="compositionally biased region" description="Polar residues" evidence="1">
    <location>
        <begin position="635"/>
        <end position="645"/>
    </location>
</feature>
<accession>A0A2V0PH49</accession>
<evidence type="ECO:0000313" key="3">
    <source>
        <dbReference type="EMBL" id="GBF99188.1"/>
    </source>
</evidence>
<comment type="caution">
    <text evidence="3">The sequence shown here is derived from an EMBL/GenBank/DDBJ whole genome shotgun (WGS) entry which is preliminary data.</text>
</comment>
<keyword evidence="2" id="KW-0732">Signal</keyword>
<dbReference type="EMBL" id="BDRX01000148">
    <property type="protein sequence ID" value="GBF99188.1"/>
    <property type="molecule type" value="Genomic_DNA"/>
</dbReference>
<feature type="signal peptide" evidence="2">
    <location>
        <begin position="1"/>
        <end position="26"/>
    </location>
</feature>
<dbReference type="Proteomes" id="UP000247498">
    <property type="component" value="Unassembled WGS sequence"/>
</dbReference>
<keyword evidence="4" id="KW-1185">Reference proteome</keyword>
<gene>
    <name evidence="3" type="ORF">Rsub_11633</name>
</gene>
<evidence type="ECO:0000256" key="2">
    <source>
        <dbReference type="SAM" id="SignalP"/>
    </source>
</evidence>
<feature type="chain" id="PRO_5015965776" evidence="2">
    <location>
        <begin position="27"/>
        <end position="1259"/>
    </location>
</feature>
<dbReference type="OrthoDB" id="537347at2759"/>
<dbReference type="InParanoid" id="A0A2V0PH49"/>